<keyword evidence="1" id="KW-0732">Signal</keyword>
<evidence type="ECO:0008006" key="4">
    <source>
        <dbReference type="Google" id="ProtNLM"/>
    </source>
</evidence>
<proteinExistence type="predicted"/>
<reference evidence="2 3" key="1">
    <citation type="submission" date="2021-07" db="EMBL/GenBank/DDBJ databases">
        <title>Paenibacillus radiodurans sp. nov., isolated from the southeastern edge of Tengger Desert.</title>
        <authorList>
            <person name="Zhang G."/>
        </authorList>
    </citation>
    <scope>NUCLEOTIDE SEQUENCE [LARGE SCALE GENOMIC DNA]</scope>
    <source>
        <strain evidence="2 3">CCM 7311</strain>
    </source>
</reference>
<keyword evidence="3" id="KW-1185">Reference proteome</keyword>
<comment type="caution">
    <text evidence="2">The sequence shown here is derived from an EMBL/GenBank/DDBJ whole genome shotgun (WGS) entry which is preliminary data.</text>
</comment>
<gene>
    <name evidence="2" type="ORF">K0U00_07080</name>
</gene>
<evidence type="ECO:0000313" key="3">
    <source>
        <dbReference type="Proteomes" id="UP001519887"/>
    </source>
</evidence>
<feature type="signal peptide" evidence="1">
    <location>
        <begin position="1"/>
        <end position="19"/>
    </location>
</feature>
<accession>A0ABS7BZ91</accession>
<protein>
    <recommendedName>
        <fullName evidence="4">Lipoprotein</fullName>
    </recommendedName>
</protein>
<name>A0ABS7BZ91_9BACL</name>
<dbReference type="EMBL" id="JAHZIK010000116">
    <property type="protein sequence ID" value="MBW7453796.1"/>
    <property type="molecule type" value="Genomic_DNA"/>
</dbReference>
<evidence type="ECO:0000256" key="1">
    <source>
        <dbReference type="SAM" id="SignalP"/>
    </source>
</evidence>
<dbReference type="RefSeq" id="WP_210046533.1">
    <property type="nucleotide sequence ID" value="NZ_JBHLVU010000031.1"/>
</dbReference>
<feature type="chain" id="PRO_5045718616" description="Lipoprotein" evidence="1">
    <location>
        <begin position="20"/>
        <end position="145"/>
    </location>
</feature>
<dbReference type="PROSITE" id="PS51257">
    <property type="entry name" value="PROKAR_LIPOPROTEIN"/>
    <property type="match status" value="1"/>
</dbReference>
<dbReference type="Proteomes" id="UP001519887">
    <property type="component" value="Unassembled WGS sequence"/>
</dbReference>
<evidence type="ECO:0000313" key="2">
    <source>
        <dbReference type="EMBL" id="MBW7453796.1"/>
    </source>
</evidence>
<organism evidence="2 3">
    <name type="scientific">Paenibacillus sepulcri</name>
    <dbReference type="NCBI Taxonomy" id="359917"/>
    <lineage>
        <taxon>Bacteria</taxon>
        <taxon>Bacillati</taxon>
        <taxon>Bacillota</taxon>
        <taxon>Bacilli</taxon>
        <taxon>Bacillales</taxon>
        <taxon>Paenibacillaceae</taxon>
        <taxon>Paenibacillus</taxon>
    </lineage>
</organism>
<sequence length="145" mass="16737">MKKVIIFASVLALSISVTACGKSEEEKMYERMDKAIAEKAAQRDLESEKTDYFKWLMIEEFEIKRDNPSNDRAYAKLTNMHSEKTLKGSFSLVVYDKNDNIIDTQYVSLPNVGLKPDETFIMDEIIHDENYYSVKIADANMVRGY</sequence>